<keyword evidence="3" id="KW-1185">Reference proteome</keyword>
<evidence type="ECO:0000313" key="2">
    <source>
        <dbReference type="EMBL" id="TNN33274.1"/>
    </source>
</evidence>
<accession>A0A4Z2EY65</accession>
<feature type="region of interest" description="Disordered" evidence="1">
    <location>
        <begin position="1"/>
        <end position="22"/>
    </location>
</feature>
<protein>
    <submittedName>
        <fullName evidence="2">Uncharacterized protein</fullName>
    </submittedName>
</protein>
<feature type="compositionally biased region" description="Basic and acidic residues" evidence="1">
    <location>
        <begin position="9"/>
        <end position="22"/>
    </location>
</feature>
<name>A0A4Z2EY65_9TELE</name>
<gene>
    <name evidence="2" type="ORF">EYF80_056565</name>
</gene>
<dbReference type="AlphaFoldDB" id="A0A4Z2EY65"/>
<comment type="caution">
    <text evidence="2">The sequence shown here is derived from an EMBL/GenBank/DDBJ whole genome shotgun (WGS) entry which is preliminary data.</text>
</comment>
<dbReference type="Proteomes" id="UP000314294">
    <property type="component" value="Unassembled WGS sequence"/>
</dbReference>
<reference evidence="2 3" key="1">
    <citation type="submission" date="2019-03" db="EMBL/GenBank/DDBJ databases">
        <title>First draft genome of Liparis tanakae, snailfish: a comprehensive survey of snailfish specific genes.</title>
        <authorList>
            <person name="Kim W."/>
            <person name="Song I."/>
            <person name="Jeong J.-H."/>
            <person name="Kim D."/>
            <person name="Kim S."/>
            <person name="Ryu S."/>
            <person name="Song J.Y."/>
            <person name="Lee S.K."/>
        </authorList>
    </citation>
    <scope>NUCLEOTIDE SEQUENCE [LARGE SCALE GENOMIC DNA]</scope>
    <source>
        <tissue evidence="2">Muscle</tissue>
    </source>
</reference>
<evidence type="ECO:0000256" key="1">
    <source>
        <dbReference type="SAM" id="MobiDB-lite"/>
    </source>
</evidence>
<organism evidence="2 3">
    <name type="scientific">Liparis tanakae</name>
    <name type="common">Tanaka's snailfish</name>
    <dbReference type="NCBI Taxonomy" id="230148"/>
    <lineage>
        <taxon>Eukaryota</taxon>
        <taxon>Metazoa</taxon>
        <taxon>Chordata</taxon>
        <taxon>Craniata</taxon>
        <taxon>Vertebrata</taxon>
        <taxon>Euteleostomi</taxon>
        <taxon>Actinopterygii</taxon>
        <taxon>Neopterygii</taxon>
        <taxon>Teleostei</taxon>
        <taxon>Neoteleostei</taxon>
        <taxon>Acanthomorphata</taxon>
        <taxon>Eupercaria</taxon>
        <taxon>Perciformes</taxon>
        <taxon>Cottioidei</taxon>
        <taxon>Cottales</taxon>
        <taxon>Liparidae</taxon>
        <taxon>Liparis</taxon>
    </lineage>
</organism>
<sequence>MFISLHINPAEHEDHGEGTGEERARSLIAAGVEISRRRNGDQRRRYGEGQRAKLPLIIIMLALIWSLHQEPPSAASISSLHPSRDTCHRALSYNGAAGADSRGTVR</sequence>
<evidence type="ECO:0000313" key="3">
    <source>
        <dbReference type="Proteomes" id="UP000314294"/>
    </source>
</evidence>
<proteinExistence type="predicted"/>
<dbReference type="EMBL" id="SRLO01002292">
    <property type="protein sequence ID" value="TNN33274.1"/>
    <property type="molecule type" value="Genomic_DNA"/>
</dbReference>